<name>A0A1N7M8Y0_9BACT</name>
<evidence type="ECO:0000313" key="1">
    <source>
        <dbReference type="EMBL" id="SIS82534.1"/>
    </source>
</evidence>
<proteinExistence type="predicted"/>
<dbReference type="STRING" id="529505.SAMN05421761_105204"/>
<dbReference type="AlphaFoldDB" id="A0A1N7M8Y0"/>
<accession>A0A1N7M8Y0</accession>
<organism evidence="1 2">
    <name type="scientific">Belliella pelovolcani</name>
    <dbReference type="NCBI Taxonomy" id="529505"/>
    <lineage>
        <taxon>Bacteria</taxon>
        <taxon>Pseudomonadati</taxon>
        <taxon>Bacteroidota</taxon>
        <taxon>Cytophagia</taxon>
        <taxon>Cytophagales</taxon>
        <taxon>Cyclobacteriaceae</taxon>
        <taxon>Belliella</taxon>
    </lineage>
</organism>
<keyword evidence="2" id="KW-1185">Reference proteome</keyword>
<evidence type="ECO:0000313" key="2">
    <source>
        <dbReference type="Proteomes" id="UP000186026"/>
    </source>
</evidence>
<sequence>MILLVLVGAGLFQFHRLGGFNEVEIALKSVDGLALQGISFRGTPQDDAIARVFQKMEQIALGADLPLHTIYYVEPAGKLDTMEVFVGVQTQVPMEDFEQLSFDADQAVVATIKAHRLVMPSPNKVKKKINQFAKGQGLAVPYLYIDKIIGPEEVQVLGLIRK</sequence>
<protein>
    <recommendedName>
        <fullName evidence="3">GyrI-like small molecule binding domain-containing protein</fullName>
    </recommendedName>
</protein>
<gene>
    <name evidence="1" type="ORF">SAMN05421761_105204</name>
</gene>
<dbReference type="Proteomes" id="UP000186026">
    <property type="component" value="Unassembled WGS sequence"/>
</dbReference>
<evidence type="ECO:0008006" key="3">
    <source>
        <dbReference type="Google" id="ProtNLM"/>
    </source>
</evidence>
<reference evidence="2" key="1">
    <citation type="submission" date="2017-01" db="EMBL/GenBank/DDBJ databases">
        <authorList>
            <person name="Varghese N."/>
            <person name="Submissions S."/>
        </authorList>
    </citation>
    <scope>NUCLEOTIDE SEQUENCE [LARGE SCALE GENOMIC DNA]</scope>
    <source>
        <strain evidence="2">DSM 46698</strain>
    </source>
</reference>
<dbReference type="EMBL" id="FTOP01000005">
    <property type="protein sequence ID" value="SIS82534.1"/>
    <property type="molecule type" value="Genomic_DNA"/>
</dbReference>